<feature type="transmembrane region" description="Helical" evidence="13">
    <location>
        <begin position="92"/>
        <end position="119"/>
    </location>
</feature>
<dbReference type="NCBIfam" id="TIGR01190">
    <property type="entry name" value="ccmB"/>
    <property type="match status" value="1"/>
</dbReference>
<keyword evidence="9 12" id="KW-0201">Cytochrome c-type biogenesis</keyword>
<dbReference type="GO" id="GO:1903607">
    <property type="term" value="P:cytochrome c biosynthetic process"/>
    <property type="evidence" value="ECO:0007669"/>
    <property type="project" value="TreeGrafter"/>
</dbReference>
<feature type="transmembrane region" description="Helical" evidence="13">
    <location>
        <begin position="160"/>
        <end position="179"/>
    </location>
</feature>
<reference evidence="14 15" key="1">
    <citation type="journal article" date="2015" name="Genome Announc.">
        <title>Genome Assemblies of Three Soil-Associated Devosia species: D. insulae, D. limi, and D. soli.</title>
        <authorList>
            <person name="Hassan Y.I."/>
            <person name="Lepp D."/>
            <person name="Zhou T."/>
        </authorList>
    </citation>
    <scope>NUCLEOTIDE SEQUENCE [LARGE SCALE GENOMIC DNA]</scope>
    <source>
        <strain evidence="14 15">DS-56</strain>
    </source>
</reference>
<comment type="similarity">
    <text evidence="3 12">Belongs to the CcmB/CycW/HelB family.</text>
</comment>
<keyword evidence="6 12" id="KW-1003">Cell membrane</keyword>
<proteinExistence type="inferred from homology"/>
<keyword evidence="7 12" id="KW-0997">Cell inner membrane</keyword>
<dbReference type="PANTHER" id="PTHR30070">
    <property type="entry name" value="HEME EXPORTER PROTEIN B"/>
    <property type="match status" value="1"/>
</dbReference>
<comment type="function">
    <text evidence="1 12">Required for the export of heme to the periplasm for the biogenesis of c-type cytochromes.</text>
</comment>
<evidence type="ECO:0000256" key="5">
    <source>
        <dbReference type="ARBA" id="ARBA00022448"/>
    </source>
</evidence>
<dbReference type="Proteomes" id="UP000095463">
    <property type="component" value="Unassembled WGS sequence"/>
</dbReference>
<dbReference type="GO" id="GO:0015232">
    <property type="term" value="F:heme transmembrane transporter activity"/>
    <property type="evidence" value="ECO:0007669"/>
    <property type="project" value="InterPro"/>
</dbReference>
<keyword evidence="15" id="KW-1185">Reference proteome</keyword>
<evidence type="ECO:0000256" key="8">
    <source>
        <dbReference type="ARBA" id="ARBA00022692"/>
    </source>
</evidence>
<dbReference type="PANTHER" id="PTHR30070:SF1">
    <property type="entry name" value="CYTOCHROME C BIOGENESIS B-RELATED"/>
    <property type="match status" value="1"/>
</dbReference>
<dbReference type="AlphaFoldDB" id="A0A1E5XNC5"/>
<evidence type="ECO:0000256" key="13">
    <source>
        <dbReference type="SAM" id="Phobius"/>
    </source>
</evidence>
<keyword evidence="8 13" id="KW-0812">Transmembrane</keyword>
<gene>
    <name evidence="14" type="ORF">VW23_023010</name>
</gene>
<evidence type="ECO:0000256" key="4">
    <source>
        <dbReference type="ARBA" id="ARBA00016452"/>
    </source>
</evidence>
<dbReference type="PRINTS" id="PR01414">
    <property type="entry name" value="CCMBBIOGNSIS"/>
</dbReference>
<evidence type="ECO:0000256" key="9">
    <source>
        <dbReference type="ARBA" id="ARBA00022748"/>
    </source>
</evidence>
<dbReference type="PIRSF" id="PIRSF002764">
    <property type="entry name" value="CcmB"/>
    <property type="match status" value="1"/>
</dbReference>
<evidence type="ECO:0000256" key="1">
    <source>
        <dbReference type="ARBA" id="ARBA00002442"/>
    </source>
</evidence>
<dbReference type="RefSeq" id="WP_069910677.1">
    <property type="nucleotide sequence ID" value="NZ_LAJE02000233.1"/>
</dbReference>
<dbReference type="Pfam" id="PF03379">
    <property type="entry name" value="CcmB"/>
    <property type="match status" value="1"/>
</dbReference>
<sequence>MSAFRALIGRDLKLAFRAGGEALTLVLFFVMVAVIVPFAIGPDRPQLTRLAPGIVWIAAFLSMLLGLDRLFRNDDEDGSLTLLRHAGLPLEAVVAAKVIAHWLVTALPLLLATPVLALLLSMSWAQWGQTVLALLIGTPALVSFGALGAAVTVGLRRGGLIAPVLILPLSIPVMIFGVGMLDPLAGSGATLFLIALSLVVTAFSPFAAALALRVAGE</sequence>
<dbReference type="GO" id="GO:0017004">
    <property type="term" value="P:cytochrome complex assembly"/>
    <property type="evidence" value="ECO:0007669"/>
    <property type="project" value="UniProtKB-KW"/>
</dbReference>
<protein>
    <recommendedName>
        <fullName evidence="4 12">Heme exporter protein B</fullName>
    </recommendedName>
</protein>
<name>A0A1E5XNC5_9HYPH</name>
<evidence type="ECO:0000256" key="2">
    <source>
        <dbReference type="ARBA" id="ARBA00004429"/>
    </source>
</evidence>
<keyword evidence="5 12" id="KW-0813">Transport</keyword>
<comment type="caution">
    <text evidence="14">The sequence shown here is derived from an EMBL/GenBank/DDBJ whole genome shotgun (WGS) entry which is preliminary data.</text>
</comment>
<evidence type="ECO:0000256" key="7">
    <source>
        <dbReference type="ARBA" id="ARBA00022519"/>
    </source>
</evidence>
<evidence type="ECO:0000256" key="12">
    <source>
        <dbReference type="PIRNR" id="PIRNR002764"/>
    </source>
</evidence>
<feature type="transmembrane region" description="Helical" evidence="13">
    <location>
        <begin position="191"/>
        <end position="212"/>
    </location>
</feature>
<evidence type="ECO:0000256" key="6">
    <source>
        <dbReference type="ARBA" id="ARBA00022475"/>
    </source>
</evidence>
<organism evidence="14 15">
    <name type="scientific">Devosia insulae DS-56</name>
    <dbReference type="NCBI Taxonomy" id="1116389"/>
    <lineage>
        <taxon>Bacteria</taxon>
        <taxon>Pseudomonadati</taxon>
        <taxon>Pseudomonadota</taxon>
        <taxon>Alphaproteobacteria</taxon>
        <taxon>Hyphomicrobiales</taxon>
        <taxon>Devosiaceae</taxon>
        <taxon>Devosia</taxon>
    </lineage>
</organism>
<keyword evidence="11 12" id="KW-0472">Membrane</keyword>
<evidence type="ECO:0000256" key="3">
    <source>
        <dbReference type="ARBA" id="ARBA00010544"/>
    </source>
</evidence>
<feature type="transmembrane region" description="Helical" evidence="13">
    <location>
        <begin position="53"/>
        <end position="71"/>
    </location>
</feature>
<dbReference type="GO" id="GO:0005886">
    <property type="term" value="C:plasma membrane"/>
    <property type="evidence" value="ECO:0007669"/>
    <property type="project" value="UniProtKB-SubCell"/>
</dbReference>
<comment type="subcellular location">
    <subcellularLocation>
        <location evidence="2">Cell inner membrane</location>
        <topology evidence="2">Multi-pass membrane protein</topology>
    </subcellularLocation>
</comment>
<dbReference type="EMBL" id="LAJE02000233">
    <property type="protein sequence ID" value="OEO30103.1"/>
    <property type="molecule type" value="Genomic_DNA"/>
</dbReference>
<dbReference type="OrthoDB" id="9812915at2"/>
<dbReference type="InterPro" id="IPR003544">
    <property type="entry name" value="Cyt_c_biogenesis_CcmB"/>
</dbReference>
<evidence type="ECO:0000256" key="11">
    <source>
        <dbReference type="ARBA" id="ARBA00023136"/>
    </source>
</evidence>
<evidence type="ECO:0000313" key="14">
    <source>
        <dbReference type="EMBL" id="OEO30103.1"/>
    </source>
</evidence>
<feature type="transmembrane region" description="Helical" evidence="13">
    <location>
        <begin position="131"/>
        <end position="153"/>
    </location>
</feature>
<feature type="transmembrane region" description="Helical" evidence="13">
    <location>
        <begin position="21"/>
        <end position="41"/>
    </location>
</feature>
<evidence type="ECO:0000313" key="15">
    <source>
        <dbReference type="Proteomes" id="UP000095463"/>
    </source>
</evidence>
<evidence type="ECO:0000256" key="10">
    <source>
        <dbReference type="ARBA" id="ARBA00022989"/>
    </source>
</evidence>
<keyword evidence="10 13" id="KW-1133">Transmembrane helix</keyword>
<accession>A0A1E5XNC5</accession>
<dbReference type="InterPro" id="IPR026031">
    <property type="entry name" value="Cyt_c_CcmB_bac"/>
</dbReference>